<dbReference type="EMBL" id="REGN01003971">
    <property type="protein sequence ID" value="RNA19829.1"/>
    <property type="molecule type" value="Genomic_DNA"/>
</dbReference>
<comment type="caution">
    <text evidence="4">The sequence shown here is derived from an EMBL/GenBank/DDBJ whole genome shotgun (WGS) entry which is preliminary data.</text>
</comment>
<protein>
    <submittedName>
        <fullName evidence="4">Chondroadherin-like isoform X1</fullName>
    </submittedName>
</protein>
<dbReference type="OrthoDB" id="694479at2759"/>
<dbReference type="GO" id="GO:0031012">
    <property type="term" value="C:extracellular matrix"/>
    <property type="evidence" value="ECO:0007669"/>
    <property type="project" value="TreeGrafter"/>
</dbReference>
<reference evidence="4 5" key="1">
    <citation type="journal article" date="2018" name="Sci. Rep.">
        <title>Genomic signatures of local adaptation to the degree of environmental predictability in rotifers.</title>
        <authorList>
            <person name="Franch-Gras L."/>
            <person name="Hahn C."/>
            <person name="Garcia-Roger E.M."/>
            <person name="Carmona M.J."/>
            <person name="Serra M."/>
            <person name="Gomez A."/>
        </authorList>
    </citation>
    <scope>NUCLEOTIDE SEQUENCE [LARGE SCALE GENOMIC DNA]</scope>
    <source>
        <strain evidence="4">HYR1</strain>
    </source>
</reference>
<dbReference type="InterPro" id="IPR003591">
    <property type="entry name" value="Leu-rich_rpt_typical-subtyp"/>
</dbReference>
<keyword evidence="2" id="KW-0732">Signal</keyword>
<gene>
    <name evidence="4" type="ORF">BpHYR1_052071</name>
</gene>
<evidence type="ECO:0000313" key="4">
    <source>
        <dbReference type="EMBL" id="RNA19829.1"/>
    </source>
</evidence>
<dbReference type="GO" id="GO:0005615">
    <property type="term" value="C:extracellular space"/>
    <property type="evidence" value="ECO:0007669"/>
    <property type="project" value="TreeGrafter"/>
</dbReference>
<sequence>MISEEYFQDEQQLKDRIAKLTLIAKLPQAYLQQYFDDLTLQLDISAEKLIGLKLPNQADDVKAINQARQTMLDYISILMVKLSQESKLMQLVEKIDTKNIDLHTMQIRKLLFNNKWIFFHPNRNLKFNQNDFGRLIVIEHILSEDLTLLFNKIGNFNSNSGKLKRFILSKNGKKLDTNFLKLYSISRLISESLKDCNKHIVEIKENEIFSIEEVNFERFELVSIDQLKKPDEQWSSLTSLDLNHNKIKNIALGSFLNLTRLKNLNLSFNKLELIGSNWFINLVNLEQLDVSNNRISHLEPDCFTGLKNLKILNLSGNRLSSISPLIFERLSSLLELEMSCNNFQLIPNDMFKGLNSLEKLYLNSNEIDFVEQNALKTLHSLKELHLNMNKLVELEESLFADQLNTLIE</sequence>
<evidence type="ECO:0000256" key="2">
    <source>
        <dbReference type="ARBA" id="ARBA00022729"/>
    </source>
</evidence>
<dbReference type="STRING" id="10195.A0A3M7R8P2"/>
<accession>A0A3M7R8P2</accession>
<dbReference type="PROSITE" id="PS51450">
    <property type="entry name" value="LRR"/>
    <property type="match status" value="3"/>
</dbReference>
<dbReference type="SUPFAM" id="SSF52058">
    <property type="entry name" value="L domain-like"/>
    <property type="match status" value="1"/>
</dbReference>
<dbReference type="PRINTS" id="PR00019">
    <property type="entry name" value="LEURICHRPT"/>
</dbReference>
<keyword evidence="1" id="KW-0433">Leucine-rich repeat</keyword>
<dbReference type="Pfam" id="PF13855">
    <property type="entry name" value="LRR_8"/>
    <property type="match status" value="1"/>
</dbReference>
<dbReference type="SMART" id="SM00369">
    <property type="entry name" value="LRR_TYP"/>
    <property type="match status" value="7"/>
</dbReference>
<evidence type="ECO:0000256" key="1">
    <source>
        <dbReference type="ARBA" id="ARBA00022614"/>
    </source>
</evidence>
<dbReference type="InterPro" id="IPR032675">
    <property type="entry name" value="LRR_dom_sf"/>
</dbReference>
<organism evidence="4 5">
    <name type="scientific">Brachionus plicatilis</name>
    <name type="common">Marine rotifer</name>
    <name type="synonym">Brachionus muelleri</name>
    <dbReference type="NCBI Taxonomy" id="10195"/>
    <lineage>
        <taxon>Eukaryota</taxon>
        <taxon>Metazoa</taxon>
        <taxon>Spiralia</taxon>
        <taxon>Gnathifera</taxon>
        <taxon>Rotifera</taxon>
        <taxon>Eurotatoria</taxon>
        <taxon>Monogononta</taxon>
        <taxon>Pseudotrocha</taxon>
        <taxon>Ploima</taxon>
        <taxon>Brachionidae</taxon>
        <taxon>Brachionus</taxon>
    </lineage>
</organism>
<keyword evidence="3" id="KW-0677">Repeat</keyword>
<dbReference type="Proteomes" id="UP000276133">
    <property type="component" value="Unassembled WGS sequence"/>
</dbReference>
<dbReference type="Gene3D" id="3.80.10.10">
    <property type="entry name" value="Ribonuclease Inhibitor"/>
    <property type="match status" value="2"/>
</dbReference>
<dbReference type="PANTHER" id="PTHR24373">
    <property type="entry name" value="SLIT RELATED LEUCINE-RICH REPEAT NEURONAL PROTEIN"/>
    <property type="match status" value="1"/>
</dbReference>
<dbReference type="SMART" id="SM00365">
    <property type="entry name" value="LRR_SD22"/>
    <property type="match status" value="4"/>
</dbReference>
<dbReference type="InterPro" id="IPR050328">
    <property type="entry name" value="Dev_Immune_Receptor"/>
</dbReference>
<keyword evidence="5" id="KW-1185">Reference proteome</keyword>
<dbReference type="InterPro" id="IPR001611">
    <property type="entry name" value="Leu-rich_rpt"/>
</dbReference>
<dbReference type="AlphaFoldDB" id="A0A3M7R8P2"/>
<name>A0A3M7R8P2_BRAPC</name>
<evidence type="ECO:0000313" key="5">
    <source>
        <dbReference type="Proteomes" id="UP000276133"/>
    </source>
</evidence>
<proteinExistence type="predicted"/>
<dbReference type="PANTHER" id="PTHR24373:SF370">
    <property type="entry name" value="FISH-LIPS, ISOFORM E"/>
    <property type="match status" value="1"/>
</dbReference>
<evidence type="ECO:0000256" key="3">
    <source>
        <dbReference type="ARBA" id="ARBA00022737"/>
    </source>
</evidence>